<dbReference type="EMBL" id="FNJQ01000003">
    <property type="protein sequence ID" value="SDO92069.1"/>
    <property type="molecule type" value="Genomic_DNA"/>
</dbReference>
<feature type="signal peptide" evidence="1">
    <location>
        <begin position="1"/>
        <end position="22"/>
    </location>
</feature>
<dbReference type="Proteomes" id="UP000182412">
    <property type="component" value="Unassembled WGS sequence"/>
</dbReference>
<keyword evidence="1" id="KW-0732">Signal</keyword>
<evidence type="ECO:0000313" key="2">
    <source>
        <dbReference type="EMBL" id="SDO92069.1"/>
    </source>
</evidence>
<proteinExistence type="predicted"/>
<protein>
    <submittedName>
        <fullName evidence="2">Uncharacterized protein</fullName>
    </submittedName>
</protein>
<reference evidence="2 3" key="1">
    <citation type="submission" date="2016-10" db="EMBL/GenBank/DDBJ databases">
        <authorList>
            <person name="de Groot N.N."/>
        </authorList>
    </citation>
    <scope>NUCLEOTIDE SEQUENCE [LARGE SCALE GENOMIC DNA]</scope>
    <source>
        <strain evidence="2 3">S137</strain>
    </source>
</reference>
<accession>A0A1H0NHB2</accession>
<name>A0A1H0NHB2_SELRU</name>
<gene>
    <name evidence="2" type="ORF">SAMN05216366_10381</name>
</gene>
<evidence type="ECO:0000313" key="3">
    <source>
        <dbReference type="Proteomes" id="UP000182412"/>
    </source>
</evidence>
<dbReference type="AlphaFoldDB" id="A0A1H0NHB2"/>
<dbReference type="RefSeq" id="WP_074571287.1">
    <property type="nucleotide sequence ID" value="NZ_FNJQ01000003.1"/>
</dbReference>
<feature type="chain" id="PRO_5010161685" evidence="1">
    <location>
        <begin position="23"/>
        <end position="70"/>
    </location>
</feature>
<organism evidence="2 3">
    <name type="scientific">Selenomonas ruminantium</name>
    <dbReference type="NCBI Taxonomy" id="971"/>
    <lineage>
        <taxon>Bacteria</taxon>
        <taxon>Bacillati</taxon>
        <taxon>Bacillota</taxon>
        <taxon>Negativicutes</taxon>
        <taxon>Selenomonadales</taxon>
        <taxon>Selenomonadaceae</taxon>
        <taxon>Selenomonas</taxon>
    </lineage>
</organism>
<sequence>MKKIFASLAAGMIIASVVPAMAAETGNGVDSSRPGYCWQAADQSDDGYYCGRHHRGGHGGGCWGNQQDGK</sequence>
<dbReference type="OrthoDB" id="9944021at2"/>
<evidence type="ECO:0000256" key="1">
    <source>
        <dbReference type="SAM" id="SignalP"/>
    </source>
</evidence>